<dbReference type="PANTHER" id="PTHR38116">
    <property type="entry name" value="CHROMOSOME 7, WHOLE GENOME SHOTGUN SEQUENCE"/>
    <property type="match status" value="1"/>
</dbReference>
<dbReference type="Proteomes" id="UP000319160">
    <property type="component" value="Unassembled WGS sequence"/>
</dbReference>
<evidence type="ECO:0008006" key="3">
    <source>
        <dbReference type="Google" id="ProtNLM"/>
    </source>
</evidence>
<dbReference type="AlphaFoldDB" id="A0A553HWF4"/>
<evidence type="ECO:0000313" key="1">
    <source>
        <dbReference type="EMBL" id="TRX92270.1"/>
    </source>
</evidence>
<dbReference type="InterPro" id="IPR021833">
    <property type="entry name" value="DUF3425"/>
</dbReference>
<protein>
    <recommendedName>
        <fullName evidence="3">BZIP domain-containing protein</fullName>
    </recommendedName>
</protein>
<dbReference type="OrthoDB" id="2245989at2759"/>
<keyword evidence="2" id="KW-1185">Reference proteome</keyword>
<evidence type="ECO:0000313" key="2">
    <source>
        <dbReference type="Proteomes" id="UP000319160"/>
    </source>
</evidence>
<dbReference type="Pfam" id="PF11905">
    <property type="entry name" value="DUF3425"/>
    <property type="match status" value="1"/>
</dbReference>
<accession>A0A553HWF4</accession>
<name>A0A553HWF4_9PEZI</name>
<gene>
    <name evidence="1" type="ORF">FHL15_006885</name>
</gene>
<reference evidence="2" key="1">
    <citation type="submission" date="2019-06" db="EMBL/GenBank/DDBJ databases">
        <title>Draft genome sequence of the griseofulvin-producing fungus Xylaria cubensis strain G536.</title>
        <authorList>
            <person name="Mead M.E."/>
            <person name="Raja H.A."/>
            <person name="Steenwyk J.L."/>
            <person name="Knowles S.L."/>
            <person name="Oberlies N.H."/>
            <person name="Rokas A."/>
        </authorList>
    </citation>
    <scope>NUCLEOTIDE SEQUENCE [LARGE SCALE GENOMIC DNA]</scope>
    <source>
        <strain evidence="2">G536</strain>
    </source>
</reference>
<proteinExistence type="predicted"/>
<sequence>MAQSILLDDMPHMTEARSIEDDWAGISDFAARKKRQNRLNQRALSRCHRDNPAPKDRADSCIGRRRDATKLAHLQQGPLGAIRSAPPPNTERQADFVGYPSTQTSCMPDQQDVSERLERQLSPSAISPNRNCPTRAGWVSDAEGGLLVVSIGPTTVVLDLYSCPLPADHLLTLVRYNLYRACATNAKILGLDPRSLHDDIISPFCELESFSHPLPKALIPTETQITVRHHPYVDLFPFGGLRDKLILLADVIDEDELCADLGGKNSTTEHTGLIVWGDPWDPMAWELSEYVVTKWACLLNGCGSLLMATNYWRRRRGEAPLRDALSSLCE</sequence>
<dbReference type="PANTHER" id="PTHR38116:SF1">
    <property type="entry name" value="BZIP DOMAIN-CONTAINING PROTEIN"/>
    <property type="match status" value="1"/>
</dbReference>
<organism evidence="1 2">
    <name type="scientific">Xylaria flabelliformis</name>
    <dbReference type="NCBI Taxonomy" id="2512241"/>
    <lineage>
        <taxon>Eukaryota</taxon>
        <taxon>Fungi</taxon>
        <taxon>Dikarya</taxon>
        <taxon>Ascomycota</taxon>
        <taxon>Pezizomycotina</taxon>
        <taxon>Sordariomycetes</taxon>
        <taxon>Xylariomycetidae</taxon>
        <taxon>Xylariales</taxon>
        <taxon>Xylariaceae</taxon>
        <taxon>Xylaria</taxon>
    </lineage>
</organism>
<dbReference type="EMBL" id="VFLP01000038">
    <property type="protein sequence ID" value="TRX92270.1"/>
    <property type="molecule type" value="Genomic_DNA"/>
</dbReference>
<comment type="caution">
    <text evidence="1">The sequence shown here is derived from an EMBL/GenBank/DDBJ whole genome shotgun (WGS) entry which is preliminary data.</text>
</comment>
<dbReference type="STRING" id="2512241.A0A553HWF4"/>